<feature type="transmembrane region" description="Helical" evidence="7">
    <location>
        <begin position="366"/>
        <end position="384"/>
    </location>
</feature>
<evidence type="ECO:0000256" key="1">
    <source>
        <dbReference type="ARBA" id="ARBA00004651"/>
    </source>
</evidence>
<evidence type="ECO:0000256" key="5">
    <source>
        <dbReference type="ARBA" id="ARBA00022989"/>
    </source>
</evidence>
<keyword evidence="6 7" id="KW-0472">Membrane</keyword>
<feature type="domain" description="Major facilitator superfamily (MFS) profile" evidence="8">
    <location>
        <begin position="1"/>
        <end position="390"/>
    </location>
</feature>
<evidence type="ECO:0000256" key="6">
    <source>
        <dbReference type="ARBA" id="ARBA00023136"/>
    </source>
</evidence>
<dbReference type="Proteomes" id="UP000266482">
    <property type="component" value="Unassembled WGS sequence"/>
</dbReference>
<dbReference type="Pfam" id="PF07690">
    <property type="entry name" value="MFS_1"/>
    <property type="match status" value="2"/>
</dbReference>
<feature type="transmembrane region" description="Helical" evidence="7">
    <location>
        <begin position="136"/>
        <end position="158"/>
    </location>
</feature>
<evidence type="ECO:0000256" key="7">
    <source>
        <dbReference type="SAM" id="Phobius"/>
    </source>
</evidence>
<feature type="transmembrane region" description="Helical" evidence="7">
    <location>
        <begin position="43"/>
        <end position="66"/>
    </location>
</feature>
<accession>A0A3A1UR65</accession>
<feature type="transmembrane region" description="Helical" evidence="7">
    <location>
        <begin position="164"/>
        <end position="182"/>
    </location>
</feature>
<dbReference type="PANTHER" id="PTHR43414:SF1">
    <property type="entry name" value="PEPTIDE PERMEASE"/>
    <property type="match status" value="1"/>
</dbReference>
<dbReference type="GO" id="GO:0005886">
    <property type="term" value="C:plasma membrane"/>
    <property type="evidence" value="ECO:0007669"/>
    <property type="project" value="UniProtKB-SubCell"/>
</dbReference>
<name>A0A3A1UR65_9BACL</name>
<evidence type="ECO:0000313" key="9">
    <source>
        <dbReference type="EMBL" id="RIX48767.1"/>
    </source>
</evidence>
<keyword evidence="4 7" id="KW-0812">Transmembrane</keyword>
<gene>
    <name evidence="9" type="ORF">D3P08_23770</name>
</gene>
<reference evidence="9 10" key="1">
    <citation type="submission" date="2018-09" db="EMBL/GenBank/DDBJ databases">
        <title>Paenibacillus aracenensis nov. sp. isolated from a cave in southern Spain.</title>
        <authorList>
            <person name="Jurado V."/>
            <person name="Gutierrez-Patricio S."/>
            <person name="Gonzalez-Pimentel J.L."/>
            <person name="Miller A.Z."/>
            <person name="Laiz L."/>
            <person name="Saiz-Jimenez C."/>
        </authorList>
    </citation>
    <scope>NUCLEOTIDE SEQUENCE [LARGE SCALE GENOMIC DNA]</scope>
    <source>
        <strain evidence="9 10">DSM 22867</strain>
    </source>
</reference>
<dbReference type="InterPro" id="IPR005829">
    <property type="entry name" value="Sugar_transporter_CS"/>
</dbReference>
<dbReference type="InterPro" id="IPR020846">
    <property type="entry name" value="MFS_dom"/>
</dbReference>
<feature type="transmembrane region" description="Helical" evidence="7">
    <location>
        <begin position="279"/>
        <end position="296"/>
    </location>
</feature>
<dbReference type="PANTHER" id="PTHR43414">
    <property type="entry name" value="MULTIDRUG RESISTANCE PROTEIN MDTG"/>
    <property type="match status" value="1"/>
</dbReference>
<keyword evidence="5 7" id="KW-1133">Transmembrane helix</keyword>
<dbReference type="SUPFAM" id="SSF103473">
    <property type="entry name" value="MFS general substrate transporter"/>
    <property type="match status" value="1"/>
</dbReference>
<dbReference type="PROSITE" id="PS00216">
    <property type="entry name" value="SUGAR_TRANSPORT_1"/>
    <property type="match status" value="1"/>
</dbReference>
<dbReference type="EMBL" id="QXQA01000020">
    <property type="protein sequence ID" value="RIX48767.1"/>
    <property type="molecule type" value="Genomic_DNA"/>
</dbReference>
<keyword evidence="3" id="KW-1003">Cell membrane</keyword>
<dbReference type="InterPro" id="IPR011701">
    <property type="entry name" value="MFS"/>
</dbReference>
<evidence type="ECO:0000256" key="4">
    <source>
        <dbReference type="ARBA" id="ARBA00022692"/>
    </source>
</evidence>
<evidence type="ECO:0000313" key="10">
    <source>
        <dbReference type="Proteomes" id="UP000266482"/>
    </source>
</evidence>
<organism evidence="9 10">
    <name type="scientific">Paenibacillus nanensis</name>
    <dbReference type="NCBI Taxonomy" id="393251"/>
    <lineage>
        <taxon>Bacteria</taxon>
        <taxon>Bacillati</taxon>
        <taxon>Bacillota</taxon>
        <taxon>Bacilli</taxon>
        <taxon>Bacillales</taxon>
        <taxon>Paenibacillaceae</taxon>
        <taxon>Paenibacillus</taxon>
    </lineage>
</organism>
<sequence>MIGQFHPIVNVLLVGTIFARIGSSMSLPFLAIYLIAATDMSPTMVGVTVGIGSLAGMFGGFFGGYLSDRFGRRIVMLAAIYMWGFVFLGFAFTGIPILFALLNAVNGLCRSFYEPVSQALMADLTEKEKRFSVFSLRYLAINIGVSVGPLLGTLFAAMSGRLPWIITGCVYLSYGILLHILLKKFGIRKIEGEKKEQVTMKQSWNVIRRDRAFRYFIIGGIVTAVAYSQMTSTLSQFVDGQFANGVELFAWMMSVNAIVVVAFQLPFSKWAEKHSPMRAITVGSLFYAIGHVGFAFSGSWWLLILSMVVFTWGEILTFPAGSMIVDRLAPDDLRGTYFGAQTFTSLGHFLGPWLGGILLQGFSGEVLFVTVAVVSIVSIWFFRVGEMQSEKAKLETMRVGA</sequence>
<keyword evidence="10" id="KW-1185">Reference proteome</keyword>
<evidence type="ECO:0000256" key="3">
    <source>
        <dbReference type="ARBA" id="ARBA00022475"/>
    </source>
</evidence>
<dbReference type="PROSITE" id="PS50850">
    <property type="entry name" value="MFS"/>
    <property type="match status" value="1"/>
</dbReference>
<dbReference type="Gene3D" id="1.20.1250.20">
    <property type="entry name" value="MFS general substrate transporter like domains"/>
    <property type="match status" value="2"/>
</dbReference>
<feature type="transmembrane region" description="Helical" evidence="7">
    <location>
        <begin position="12"/>
        <end position="36"/>
    </location>
</feature>
<proteinExistence type="predicted"/>
<feature type="transmembrane region" description="Helical" evidence="7">
    <location>
        <begin position="248"/>
        <end position="267"/>
    </location>
</feature>
<dbReference type="AlphaFoldDB" id="A0A3A1UR65"/>
<evidence type="ECO:0000259" key="8">
    <source>
        <dbReference type="PROSITE" id="PS50850"/>
    </source>
</evidence>
<dbReference type="InterPro" id="IPR036259">
    <property type="entry name" value="MFS_trans_sf"/>
</dbReference>
<protein>
    <submittedName>
        <fullName evidence="9">MFS transporter</fullName>
    </submittedName>
</protein>
<dbReference type="CDD" id="cd17329">
    <property type="entry name" value="MFS_MdtH_MDR_like"/>
    <property type="match status" value="1"/>
</dbReference>
<evidence type="ECO:0000256" key="2">
    <source>
        <dbReference type="ARBA" id="ARBA00022448"/>
    </source>
</evidence>
<dbReference type="OrthoDB" id="8952229at2"/>
<feature type="transmembrane region" description="Helical" evidence="7">
    <location>
        <begin position="212"/>
        <end position="228"/>
    </location>
</feature>
<keyword evidence="2" id="KW-0813">Transport</keyword>
<comment type="caution">
    <text evidence="9">The sequence shown here is derived from an EMBL/GenBank/DDBJ whole genome shotgun (WGS) entry which is preliminary data.</text>
</comment>
<feature type="transmembrane region" description="Helical" evidence="7">
    <location>
        <begin position="78"/>
        <end position="102"/>
    </location>
</feature>
<dbReference type="GO" id="GO:0022857">
    <property type="term" value="F:transmembrane transporter activity"/>
    <property type="evidence" value="ECO:0007669"/>
    <property type="project" value="InterPro"/>
</dbReference>
<comment type="subcellular location">
    <subcellularLocation>
        <location evidence="1">Cell membrane</location>
        <topology evidence="1">Multi-pass membrane protein</topology>
    </subcellularLocation>
</comment>